<dbReference type="EMBL" id="BGPR01000531">
    <property type="protein sequence ID" value="GBM25147.1"/>
    <property type="molecule type" value="Genomic_DNA"/>
</dbReference>
<proteinExistence type="predicted"/>
<dbReference type="AlphaFoldDB" id="A0A4Y2E8Q7"/>
<evidence type="ECO:0000313" key="1">
    <source>
        <dbReference type="EMBL" id="GBM25147.1"/>
    </source>
</evidence>
<gene>
    <name evidence="1" type="ORF">AVEN_96705_1</name>
</gene>
<keyword evidence="2" id="KW-1185">Reference proteome</keyword>
<dbReference type="Proteomes" id="UP000499080">
    <property type="component" value="Unassembled WGS sequence"/>
</dbReference>
<organism evidence="1 2">
    <name type="scientific">Araneus ventricosus</name>
    <name type="common">Orbweaver spider</name>
    <name type="synonym">Epeira ventricosa</name>
    <dbReference type="NCBI Taxonomy" id="182803"/>
    <lineage>
        <taxon>Eukaryota</taxon>
        <taxon>Metazoa</taxon>
        <taxon>Ecdysozoa</taxon>
        <taxon>Arthropoda</taxon>
        <taxon>Chelicerata</taxon>
        <taxon>Arachnida</taxon>
        <taxon>Araneae</taxon>
        <taxon>Araneomorphae</taxon>
        <taxon>Entelegynae</taxon>
        <taxon>Araneoidea</taxon>
        <taxon>Araneidae</taxon>
        <taxon>Araneus</taxon>
    </lineage>
</organism>
<sequence length="85" mass="10000">MEVFPIAFVEVYRFLTLANKGVISKLKAPFLSFGDSEIGQIEDDYRRISTPIRNPNRRRSRSAGEREIEEAWKMRSQTEGKWTEY</sequence>
<reference evidence="1 2" key="1">
    <citation type="journal article" date="2019" name="Sci. Rep.">
        <title>Orb-weaving spider Araneus ventricosus genome elucidates the spidroin gene catalogue.</title>
        <authorList>
            <person name="Kono N."/>
            <person name="Nakamura H."/>
            <person name="Ohtoshi R."/>
            <person name="Moran D.A.P."/>
            <person name="Shinohara A."/>
            <person name="Yoshida Y."/>
            <person name="Fujiwara M."/>
            <person name="Mori M."/>
            <person name="Tomita M."/>
            <person name="Arakawa K."/>
        </authorList>
    </citation>
    <scope>NUCLEOTIDE SEQUENCE [LARGE SCALE GENOMIC DNA]</scope>
</reference>
<protein>
    <submittedName>
        <fullName evidence="1">Uncharacterized protein</fullName>
    </submittedName>
</protein>
<accession>A0A4Y2E8Q7</accession>
<comment type="caution">
    <text evidence="1">The sequence shown here is derived from an EMBL/GenBank/DDBJ whole genome shotgun (WGS) entry which is preliminary data.</text>
</comment>
<evidence type="ECO:0000313" key="2">
    <source>
        <dbReference type="Proteomes" id="UP000499080"/>
    </source>
</evidence>
<name>A0A4Y2E8Q7_ARAVE</name>